<evidence type="ECO:0000313" key="4">
    <source>
        <dbReference type="Proteomes" id="UP001431217"/>
    </source>
</evidence>
<dbReference type="InterPro" id="IPR011051">
    <property type="entry name" value="RmlC_Cupin_sf"/>
</dbReference>
<dbReference type="RefSeq" id="WP_249472553.1">
    <property type="nucleotide sequence ID" value="NZ_JAMBEP010000001.1"/>
</dbReference>
<evidence type="ECO:0000256" key="1">
    <source>
        <dbReference type="ARBA" id="ARBA00022723"/>
    </source>
</evidence>
<dbReference type="PANTHER" id="PTHR35848">
    <property type="entry name" value="OXALATE-BINDING PROTEIN"/>
    <property type="match status" value="1"/>
</dbReference>
<accession>A0ABT0MH83</accession>
<evidence type="ECO:0000259" key="2">
    <source>
        <dbReference type="Pfam" id="PF07883"/>
    </source>
</evidence>
<name>A0ABT0MH83_9GAMM</name>
<dbReference type="InterPro" id="IPR014710">
    <property type="entry name" value="RmlC-like_jellyroll"/>
</dbReference>
<organism evidence="3 4">
    <name type="scientific">Luteimonas galliterrae</name>
    <dbReference type="NCBI Taxonomy" id="2940486"/>
    <lineage>
        <taxon>Bacteria</taxon>
        <taxon>Pseudomonadati</taxon>
        <taxon>Pseudomonadota</taxon>
        <taxon>Gammaproteobacteria</taxon>
        <taxon>Lysobacterales</taxon>
        <taxon>Lysobacteraceae</taxon>
        <taxon>Luteimonas</taxon>
    </lineage>
</organism>
<keyword evidence="4" id="KW-1185">Reference proteome</keyword>
<dbReference type="Proteomes" id="UP001431217">
    <property type="component" value="Unassembled WGS sequence"/>
</dbReference>
<protein>
    <submittedName>
        <fullName evidence="3">Cupin domain-containing protein</fullName>
    </submittedName>
</protein>
<gene>
    <name evidence="3" type="ORF">M2650_06290</name>
</gene>
<keyword evidence="1" id="KW-0479">Metal-binding</keyword>
<feature type="domain" description="Cupin type-2" evidence="2">
    <location>
        <begin position="25"/>
        <end position="93"/>
    </location>
</feature>
<dbReference type="EMBL" id="JAMBEP010000001">
    <property type="protein sequence ID" value="MCL1634241.1"/>
    <property type="molecule type" value="Genomic_DNA"/>
</dbReference>
<dbReference type="PANTHER" id="PTHR35848:SF6">
    <property type="entry name" value="CUPIN TYPE-2 DOMAIN-CONTAINING PROTEIN"/>
    <property type="match status" value="1"/>
</dbReference>
<dbReference type="SUPFAM" id="SSF51182">
    <property type="entry name" value="RmlC-like cupins"/>
    <property type="match status" value="1"/>
</dbReference>
<proteinExistence type="predicted"/>
<dbReference type="Gene3D" id="2.60.120.10">
    <property type="entry name" value="Jelly Rolls"/>
    <property type="match status" value="1"/>
</dbReference>
<reference evidence="3 4" key="1">
    <citation type="submission" date="2022-05" db="EMBL/GenBank/DDBJ databases">
        <title>Luteimonas sp. SX5, whole genome shotgun sequencing project.</title>
        <authorList>
            <person name="Zhao G."/>
            <person name="Shen L."/>
        </authorList>
    </citation>
    <scope>NUCLEOTIDE SEQUENCE [LARGE SCALE GENOMIC DNA]</scope>
    <source>
        <strain evidence="3 4">SX5</strain>
    </source>
</reference>
<evidence type="ECO:0000313" key="3">
    <source>
        <dbReference type="EMBL" id="MCL1634241.1"/>
    </source>
</evidence>
<dbReference type="InterPro" id="IPR013096">
    <property type="entry name" value="Cupin_2"/>
</dbReference>
<sequence>MRHKSLRFGKGFRTAFAVRKMQAAEMVLAPGDSEGDADNRHRGADQWLYVVSGRGVAIVEGERVPLKAGTLLVVEKRERHEIRNTGRTLLKTLNFYYPPAFGSRGDPIGPGRQR</sequence>
<dbReference type="InterPro" id="IPR051610">
    <property type="entry name" value="GPI/OXD"/>
</dbReference>
<dbReference type="Pfam" id="PF07883">
    <property type="entry name" value="Cupin_2"/>
    <property type="match status" value="1"/>
</dbReference>
<comment type="caution">
    <text evidence="3">The sequence shown here is derived from an EMBL/GenBank/DDBJ whole genome shotgun (WGS) entry which is preliminary data.</text>
</comment>